<dbReference type="InterPro" id="IPR002586">
    <property type="entry name" value="CobQ/CobB/MinD/ParA_Nub-bd_dom"/>
</dbReference>
<dbReference type="OrthoDB" id="9777757at2"/>
<dbReference type="STRING" id="441119.SAMN04488047_13916"/>
<dbReference type="InterPro" id="IPR050678">
    <property type="entry name" value="DNA_Partitioning_ATPase"/>
</dbReference>
<dbReference type="Pfam" id="PF01656">
    <property type="entry name" value="CbiA"/>
    <property type="match status" value="1"/>
</dbReference>
<dbReference type="SUPFAM" id="SSF52540">
    <property type="entry name" value="P-loop containing nucleoside triphosphate hydrolases"/>
    <property type="match status" value="1"/>
</dbReference>
<dbReference type="Gene3D" id="3.40.50.300">
    <property type="entry name" value="P-loop containing nucleotide triphosphate hydrolases"/>
    <property type="match status" value="1"/>
</dbReference>
<reference evidence="2 3" key="1">
    <citation type="submission" date="2016-10" db="EMBL/GenBank/DDBJ databases">
        <authorList>
            <person name="de Groot N.N."/>
        </authorList>
    </citation>
    <scope>NUCLEOTIDE SEQUENCE [LARGE SCALE GENOMIC DNA]</scope>
    <source>
        <strain evidence="2 3">DSM 19547</strain>
    </source>
</reference>
<dbReference type="RefSeq" id="WP_093425536.1">
    <property type="nucleotide sequence ID" value="NZ_FOXA01000039.1"/>
</dbReference>
<name>A0A1I5W2T7_9RHOB</name>
<protein>
    <submittedName>
        <fullName evidence="2">Chromosome partitioning protein</fullName>
    </submittedName>
</protein>
<proteinExistence type="predicted"/>
<dbReference type="EMBL" id="FOXA01000039">
    <property type="protein sequence ID" value="SFQ14010.1"/>
    <property type="molecule type" value="Genomic_DNA"/>
</dbReference>
<evidence type="ECO:0000259" key="1">
    <source>
        <dbReference type="Pfam" id="PF01656"/>
    </source>
</evidence>
<evidence type="ECO:0000313" key="2">
    <source>
        <dbReference type="EMBL" id="SFQ14010.1"/>
    </source>
</evidence>
<dbReference type="PANTHER" id="PTHR13696:SF52">
    <property type="entry name" value="PARA FAMILY PROTEIN CT_582"/>
    <property type="match status" value="1"/>
</dbReference>
<dbReference type="InterPro" id="IPR027417">
    <property type="entry name" value="P-loop_NTPase"/>
</dbReference>
<gene>
    <name evidence="2" type="ORF">SAMN04488047_13916</name>
</gene>
<keyword evidence="3" id="KW-1185">Reference proteome</keyword>
<dbReference type="PANTHER" id="PTHR13696">
    <property type="entry name" value="P-LOOP CONTAINING NUCLEOSIDE TRIPHOSPHATE HYDROLASE"/>
    <property type="match status" value="1"/>
</dbReference>
<dbReference type="CDD" id="cd02042">
    <property type="entry name" value="ParAB_family"/>
    <property type="match status" value="1"/>
</dbReference>
<feature type="domain" description="CobQ/CobB/MinD/ParA nucleotide binding" evidence="1">
    <location>
        <begin position="116"/>
        <end position="183"/>
    </location>
</feature>
<dbReference type="AlphaFoldDB" id="A0A1I5W2T7"/>
<evidence type="ECO:0000313" key="3">
    <source>
        <dbReference type="Proteomes" id="UP000199356"/>
    </source>
</evidence>
<organism evidence="2 3">
    <name type="scientific">Tranquillimonas alkanivorans</name>
    <dbReference type="NCBI Taxonomy" id="441119"/>
    <lineage>
        <taxon>Bacteria</taxon>
        <taxon>Pseudomonadati</taxon>
        <taxon>Pseudomonadota</taxon>
        <taxon>Alphaproteobacteria</taxon>
        <taxon>Rhodobacterales</taxon>
        <taxon>Roseobacteraceae</taxon>
        <taxon>Tranquillimonas</taxon>
    </lineage>
</organism>
<dbReference type="Proteomes" id="UP000199356">
    <property type="component" value="Unassembled WGS sequence"/>
</dbReference>
<accession>A0A1I5W2T7</accession>
<sequence length="453" mass="50690">MSLLDFVQHASEVMKTVDLQQQRRLTLRSRVRKTFSTRDLAGLFGVEYGWLRNHLMYLQDKEPALPQGVLSGRDRAYTPDEAMMMRAVLQVPSAGKAKYDYLFWRQPGDPLPVVTFGAQKGGTGKSLTAAHFAQYLNLNYGLRVGIIDSDPQATASLYFADDKISLDASDMTKFIGASEPGMTVRDERSAEELDAMWQPTPWPGVRLLPGGPEITSGDIALFFLAKNGYAVHRFLKDSIAQWDEGCPPTTRFADLRKADGSFDVDRYRTALTETLDVIIIDQQPSLTLMQLNGVVAATNLVIPQTVKGIDLSTLTTYVNGIRDALEYFVDSGTDKVDDIGAGQHIILPTIVQEANEQDKLQVRDLYLKAMERGQELFASCFYTRSDAIANASEEYKSIYEYDPPRSRKASAKNFITNANAVNDFLVSRIWENFPTRGYSEAFIKEHWTEDGAQ</sequence>